<accession>A0A8J7A556</accession>
<dbReference type="RefSeq" id="WP_193921137.1">
    <property type="nucleotide sequence ID" value="NZ_JADEXS020000001.1"/>
</dbReference>
<dbReference type="EMBL" id="JADEXS010000484">
    <property type="protein sequence ID" value="MBE9025811.1"/>
    <property type="molecule type" value="Genomic_DNA"/>
</dbReference>
<evidence type="ECO:0000313" key="1">
    <source>
        <dbReference type="EMBL" id="MBE9025811.1"/>
    </source>
</evidence>
<dbReference type="Pfam" id="PF17914">
    <property type="entry name" value="HopA1"/>
    <property type="match status" value="1"/>
</dbReference>
<evidence type="ECO:0000313" key="2">
    <source>
        <dbReference type="Proteomes" id="UP000622533"/>
    </source>
</evidence>
<dbReference type="AlphaFoldDB" id="A0A8J7A556"/>
<proteinExistence type="predicted"/>
<sequence length="366" mass="41573">MQLLDSLETQLSEVPEPLQTSLQDIIHKVEIQSHYRIQHPDYKPMELPESAIPGFQQLPLDLQNKFLSLQLRSFLYGIYYNGSLKSALAPDADTTNLALNQNLENNTLLGVDVAFYERLHESNRGEGYLSNDWLVIKEESNDVLMVYKNALKLHIQRNIHLQPAERNVTVGNSVAIRMPKNLVQNGFYMAIGNAASHQNKNIVRVYFNLTAEGAVAVMDALTTQLNSIDVPFSFKALYNPSDYGRCDSAVLYFDKNKYEAVHPVLERVYLEHQSYFQEEVPLFTKLIAPGLAIAEEPDDKFSDHESFGTHRCQIIANGLLESWLQGNDTPAKRITAVLQHFSLHKVELQHPYLNANSEDIYISLNL</sequence>
<protein>
    <submittedName>
        <fullName evidence="1">Uncharacterized protein</fullName>
    </submittedName>
</protein>
<organism evidence="1 2">
    <name type="scientific">Desmonostoc muscorum LEGE 12446</name>
    <dbReference type="NCBI Taxonomy" id="1828758"/>
    <lineage>
        <taxon>Bacteria</taxon>
        <taxon>Bacillati</taxon>
        <taxon>Cyanobacteriota</taxon>
        <taxon>Cyanophyceae</taxon>
        <taxon>Nostocales</taxon>
        <taxon>Nostocaceae</taxon>
        <taxon>Desmonostoc</taxon>
    </lineage>
</organism>
<dbReference type="Proteomes" id="UP000622533">
    <property type="component" value="Unassembled WGS sequence"/>
</dbReference>
<reference evidence="1" key="1">
    <citation type="submission" date="2020-10" db="EMBL/GenBank/DDBJ databases">
        <authorList>
            <person name="Castelo-Branco R."/>
            <person name="Eusebio N."/>
            <person name="Adriana R."/>
            <person name="Vieira A."/>
            <person name="Brugerolle De Fraissinette N."/>
            <person name="Rezende De Castro R."/>
            <person name="Schneider M.P."/>
            <person name="Vasconcelos V."/>
            <person name="Leao P.N."/>
        </authorList>
    </citation>
    <scope>NUCLEOTIDE SEQUENCE</scope>
    <source>
        <strain evidence="1">LEGE 12446</strain>
    </source>
</reference>
<gene>
    <name evidence="1" type="ORF">IQ276_26360</name>
</gene>
<comment type="caution">
    <text evidence="1">The sequence shown here is derived from an EMBL/GenBank/DDBJ whole genome shotgun (WGS) entry which is preliminary data.</text>
</comment>
<keyword evidence="2" id="KW-1185">Reference proteome</keyword>
<dbReference type="InterPro" id="IPR040871">
    <property type="entry name" value="HopA1"/>
</dbReference>
<name>A0A8J7A556_DESMC</name>